<feature type="coiled-coil region" evidence="1">
    <location>
        <begin position="59"/>
        <end position="131"/>
    </location>
</feature>
<dbReference type="Proteomes" id="UP001597478">
    <property type="component" value="Unassembled WGS sequence"/>
</dbReference>
<name>A0ABW5W7P6_9PSEU</name>
<dbReference type="EMBL" id="JBHUOF010000010">
    <property type="protein sequence ID" value="MFD2799591.1"/>
    <property type="molecule type" value="Genomic_DNA"/>
</dbReference>
<evidence type="ECO:0000313" key="6">
    <source>
        <dbReference type="Proteomes" id="UP001597478"/>
    </source>
</evidence>
<feature type="compositionally biased region" description="Basic and acidic residues" evidence="2">
    <location>
        <begin position="313"/>
        <end position="326"/>
    </location>
</feature>
<reference evidence="6" key="1">
    <citation type="journal article" date="2019" name="Int. J. Syst. Evol. Microbiol.">
        <title>The Global Catalogue of Microorganisms (GCM) 10K type strain sequencing project: providing services to taxonomists for standard genome sequencing and annotation.</title>
        <authorList>
            <consortium name="The Broad Institute Genomics Platform"/>
            <consortium name="The Broad Institute Genome Sequencing Center for Infectious Disease"/>
            <person name="Wu L."/>
            <person name="Ma J."/>
        </authorList>
    </citation>
    <scope>NUCLEOTIDE SEQUENCE [LARGE SCALE GENOMIC DNA]</scope>
    <source>
        <strain evidence="6">IBRC-M 10906</strain>
    </source>
</reference>
<dbReference type="InterPro" id="IPR046706">
    <property type="entry name" value="DUF6779"/>
</dbReference>
<feature type="compositionally biased region" description="Basic and acidic residues" evidence="2">
    <location>
        <begin position="484"/>
        <end position="498"/>
    </location>
</feature>
<protein>
    <submittedName>
        <fullName evidence="5">DUF6779 domain-containing protein</fullName>
    </submittedName>
</protein>
<feature type="compositionally biased region" description="Pro residues" evidence="2">
    <location>
        <begin position="232"/>
        <end position="247"/>
    </location>
</feature>
<feature type="domain" description="DUF6779" evidence="4">
    <location>
        <begin position="41"/>
        <end position="149"/>
    </location>
</feature>
<keyword evidence="1" id="KW-0175">Coiled coil</keyword>
<evidence type="ECO:0000256" key="2">
    <source>
        <dbReference type="SAM" id="MobiDB-lite"/>
    </source>
</evidence>
<keyword evidence="3" id="KW-1133">Transmembrane helix</keyword>
<comment type="caution">
    <text evidence="5">The sequence shown here is derived from an EMBL/GenBank/DDBJ whole genome shotgun (WGS) entry which is preliminary data.</text>
</comment>
<feature type="compositionally biased region" description="Low complexity" evidence="2">
    <location>
        <begin position="383"/>
        <end position="394"/>
    </location>
</feature>
<evidence type="ECO:0000259" key="4">
    <source>
        <dbReference type="Pfam" id="PF20570"/>
    </source>
</evidence>
<organism evidence="5 6">
    <name type="scientific">Prauserella oleivorans</name>
    <dbReference type="NCBI Taxonomy" id="1478153"/>
    <lineage>
        <taxon>Bacteria</taxon>
        <taxon>Bacillati</taxon>
        <taxon>Actinomycetota</taxon>
        <taxon>Actinomycetes</taxon>
        <taxon>Pseudonocardiales</taxon>
        <taxon>Pseudonocardiaceae</taxon>
        <taxon>Prauserella</taxon>
    </lineage>
</organism>
<evidence type="ECO:0000256" key="3">
    <source>
        <dbReference type="SAM" id="Phobius"/>
    </source>
</evidence>
<evidence type="ECO:0000313" key="5">
    <source>
        <dbReference type="EMBL" id="MFD2799591.1"/>
    </source>
</evidence>
<feature type="transmembrane region" description="Helical" evidence="3">
    <location>
        <begin position="40"/>
        <end position="60"/>
    </location>
</feature>
<evidence type="ECO:0000256" key="1">
    <source>
        <dbReference type="SAM" id="Coils"/>
    </source>
</evidence>
<keyword evidence="3" id="KW-0812">Transmembrane</keyword>
<sequence length="537" mass="58051">MTGVGEDSRGHSWGRPWFAVSLTLAVAATLALVLTDDLRWLRLGIVAALWAALIGGFVAARYRKQAATTEEAAAQAQEIYELELEREIAARREYELEIESETRERVEEQSREELEALRAEVTALRESLQSLFGGEVLWERLSLTAQSTRMRALADERRVVTAGDSNGSPARITAGKKVTAVAERPTELIARVRDDDEPVPANPPRQPQARRQPPATRPARAQESKTQYVPRPASPPEESSPPQPIDPPTRRVRAGEYVGATAAARAERSRGRQRPGQVATESRAEQGQETPVERSRPEQRPVHPGAGTQARQRKPEPARSGMDRVPRGRPAASVPPPSRQAPARAEQPTTYARSFDPDWKPDQSHLDGADAEPEPAVDPAPAPAQAEKANAEEPVAAMRDPEEPAAAAGTDEPAPNPTLPPAVRDLARRPGGRRRRPEPEEQAAETGETAPSAGGGGRRYRPEGEPWQGFPAATPAGGARRHSKPDADEAGGRRRAPEPAEDAEPSGSHSEGKSVSELLAAYGADGATPRRRRRAAD</sequence>
<feature type="transmembrane region" description="Helical" evidence="3">
    <location>
        <begin position="17"/>
        <end position="34"/>
    </location>
</feature>
<dbReference type="Pfam" id="PF20570">
    <property type="entry name" value="DUF6779"/>
    <property type="match status" value="1"/>
</dbReference>
<dbReference type="RefSeq" id="WP_377392459.1">
    <property type="nucleotide sequence ID" value="NZ_JBHSAN010000029.1"/>
</dbReference>
<feature type="compositionally biased region" description="Low complexity" evidence="2">
    <location>
        <begin position="207"/>
        <end position="221"/>
    </location>
</feature>
<keyword evidence="3" id="KW-0472">Membrane</keyword>
<accession>A0ABW5W7P6</accession>
<feature type="region of interest" description="Disordered" evidence="2">
    <location>
        <begin position="188"/>
        <end position="537"/>
    </location>
</feature>
<proteinExistence type="predicted"/>
<gene>
    <name evidence="5" type="ORF">ACFS2C_09310</name>
</gene>
<keyword evidence="6" id="KW-1185">Reference proteome</keyword>
<feature type="compositionally biased region" description="Basic and acidic residues" evidence="2">
    <location>
        <begin position="282"/>
        <end position="301"/>
    </location>
</feature>
<feature type="compositionally biased region" description="Basic and acidic residues" evidence="2">
    <location>
        <begin position="355"/>
        <end position="368"/>
    </location>
</feature>